<dbReference type="EMBL" id="DSKP01000053">
    <property type="protein sequence ID" value="HEB48473.1"/>
    <property type="molecule type" value="Genomic_DNA"/>
</dbReference>
<evidence type="ECO:0008006" key="3">
    <source>
        <dbReference type="Google" id="ProtNLM"/>
    </source>
</evidence>
<evidence type="ECO:0000256" key="1">
    <source>
        <dbReference type="ARBA" id="ARBA00023002"/>
    </source>
</evidence>
<proteinExistence type="predicted"/>
<keyword evidence="1" id="KW-0560">Oxidoreductase</keyword>
<comment type="caution">
    <text evidence="2">The sequence shown here is derived from an EMBL/GenBank/DDBJ whole genome shotgun (WGS) entry which is preliminary data.</text>
</comment>
<organism evidence="2">
    <name type="scientific">Thermofilum pendens</name>
    <dbReference type="NCBI Taxonomy" id="2269"/>
    <lineage>
        <taxon>Archaea</taxon>
        <taxon>Thermoproteota</taxon>
        <taxon>Thermoprotei</taxon>
        <taxon>Thermofilales</taxon>
        <taxon>Thermofilaceae</taxon>
        <taxon>Thermofilum</taxon>
    </lineage>
</organism>
<dbReference type="AlphaFoldDB" id="A0A7C1NXW2"/>
<protein>
    <recommendedName>
        <fullName evidence="3">Methylenetetrahydrofolate reductase (NAD(P)H)</fullName>
    </recommendedName>
</protein>
<accession>A0A7C1NXW2</accession>
<evidence type="ECO:0000313" key="2">
    <source>
        <dbReference type="EMBL" id="HEB48473.1"/>
    </source>
</evidence>
<dbReference type="InterPro" id="IPR029041">
    <property type="entry name" value="FAD-linked_oxidoreductase-like"/>
</dbReference>
<dbReference type="GO" id="GO:0016491">
    <property type="term" value="F:oxidoreductase activity"/>
    <property type="evidence" value="ECO:0007669"/>
    <property type="project" value="UniProtKB-KW"/>
</dbReference>
<name>A0A7C1NXW2_THEPE</name>
<sequence length="254" mass="28497">MKILHEFVPTRKFLKMAEETKDLVDGWNVTDSAAGIPAPSGTAVGCVLKTKYPDKVVIPIFILNYKGPVEVGALALAAEAVGLDGIAMSMGDEPKYGDPLGPKYWKRTEDARDFLRNEVKIRTLKLGCLLSPRPWRERYGVRGFSARDMVERVKTGWDFAFFMRLTEETLPLLAEVSKELKNANIPLYTYFLIETPRNVEILRRIGWSPTTTIDKAVEFAEKLEGLVDGIIATCAGDYQGDLELLKALQKLREK</sequence>
<reference evidence="2" key="1">
    <citation type="journal article" date="2020" name="mSystems">
        <title>Genome- and Community-Level Interaction Insights into Carbon Utilization and Element Cycling Functions of Hydrothermarchaeota in Hydrothermal Sediment.</title>
        <authorList>
            <person name="Zhou Z."/>
            <person name="Liu Y."/>
            <person name="Xu W."/>
            <person name="Pan J."/>
            <person name="Luo Z.H."/>
            <person name="Li M."/>
        </authorList>
    </citation>
    <scope>NUCLEOTIDE SEQUENCE [LARGE SCALE GENOMIC DNA]</scope>
    <source>
        <strain evidence="2">SpSt-25</strain>
    </source>
</reference>
<gene>
    <name evidence="2" type="ORF">ENP77_01580</name>
</gene>
<dbReference type="SUPFAM" id="SSF51730">
    <property type="entry name" value="FAD-linked oxidoreductase"/>
    <property type="match status" value="1"/>
</dbReference>